<keyword evidence="7" id="KW-1185">Reference proteome</keyword>
<dbReference type="EMBL" id="JACHHJ010000003">
    <property type="protein sequence ID" value="MBB6450269.1"/>
    <property type="molecule type" value="Genomic_DNA"/>
</dbReference>
<dbReference type="InterPro" id="IPR036188">
    <property type="entry name" value="FAD/NAD-bd_sf"/>
</dbReference>
<evidence type="ECO:0000256" key="2">
    <source>
        <dbReference type="ARBA" id="ARBA00011738"/>
    </source>
</evidence>
<dbReference type="PRINTS" id="PR00469">
    <property type="entry name" value="PNDRDTASEII"/>
</dbReference>
<comment type="cofactor">
    <cofactor evidence="1">
        <name>FAD</name>
        <dbReference type="ChEBI" id="CHEBI:57692"/>
    </cofactor>
</comment>
<feature type="domain" description="FAD/NAD(P)-binding" evidence="5">
    <location>
        <begin position="4"/>
        <end position="283"/>
    </location>
</feature>
<sequence>MQADVMIVGGGIAGLQAAIQLGRYDRKVMVIDEGGGRSTLCQRYRNLLGWPEGVSGKDLREIGRQQAKTYNVHFIDKKVIQIVKEAVGFKAQTMDGETYQGNKLLLATGVTDANPFPELEPCFGMSVYICPDCDGYEVKEKNTLILGSGSAGARMALELAHWTDQLTYVNHGDQQMTSDEKKKLENAHIRYYEGEVERVNVEGDQFIGVSIVEGKVLRAEKAFIAFAGNVVHSELGKQIGVERLENHHVLSHYRTKMTNIEDVWAAGDIGVHPEQVAIAMGEGTQAAVWIQKSLLKDEVHKVQEK</sequence>
<dbReference type="AlphaFoldDB" id="A0A841PNE0"/>
<dbReference type="PANTHER" id="PTHR48105">
    <property type="entry name" value="THIOREDOXIN REDUCTASE 1-RELATED-RELATED"/>
    <property type="match status" value="1"/>
</dbReference>
<dbReference type="Proteomes" id="UP000568839">
    <property type="component" value="Unassembled WGS sequence"/>
</dbReference>
<protein>
    <submittedName>
        <fullName evidence="6">Thioredoxin reductase</fullName>
    </submittedName>
</protein>
<comment type="caution">
    <text evidence="6">The sequence shown here is derived from an EMBL/GenBank/DDBJ whole genome shotgun (WGS) entry which is preliminary data.</text>
</comment>
<dbReference type="InterPro" id="IPR023753">
    <property type="entry name" value="FAD/NAD-binding_dom"/>
</dbReference>
<evidence type="ECO:0000259" key="5">
    <source>
        <dbReference type="Pfam" id="PF07992"/>
    </source>
</evidence>
<dbReference type="InterPro" id="IPR050097">
    <property type="entry name" value="Ferredoxin-NADP_redctase_2"/>
</dbReference>
<evidence type="ECO:0000256" key="1">
    <source>
        <dbReference type="ARBA" id="ARBA00001974"/>
    </source>
</evidence>
<comment type="subunit">
    <text evidence="2">Homodimer.</text>
</comment>
<organism evidence="6 7">
    <name type="scientific">Geomicrobium halophilum</name>
    <dbReference type="NCBI Taxonomy" id="549000"/>
    <lineage>
        <taxon>Bacteria</taxon>
        <taxon>Bacillati</taxon>
        <taxon>Bacillota</taxon>
        <taxon>Bacilli</taxon>
        <taxon>Bacillales</taxon>
        <taxon>Geomicrobium</taxon>
    </lineage>
</organism>
<dbReference type="PRINTS" id="PR00368">
    <property type="entry name" value="FADPNR"/>
</dbReference>
<proteinExistence type="predicted"/>
<dbReference type="SUPFAM" id="SSF51905">
    <property type="entry name" value="FAD/NAD(P)-binding domain"/>
    <property type="match status" value="1"/>
</dbReference>
<keyword evidence="3" id="KW-0285">Flavoprotein</keyword>
<evidence type="ECO:0000256" key="3">
    <source>
        <dbReference type="ARBA" id="ARBA00022630"/>
    </source>
</evidence>
<gene>
    <name evidence="6" type="ORF">HNR44_002252</name>
</gene>
<accession>A0A841PNE0</accession>
<evidence type="ECO:0000313" key="6">
    <source>
        <dbReference type="EMBL" id="MBB6450269.1"/>
    </source>
</evidence>
<dbReference type="Pfam" id="PF07992">
    <property type="entry name" value="Pyr_redox_2"/>
    <property type="match status" value="1"/>
</dbReference>
<dbReference type="GO" id="GO:0016491">
    <property type="term" value="F:oxidoreductase activity"/>
    <property type="evidence" value="ECO:0007669"/>
    <property type="project" value="UniProtKB-KW"/>
</dbReference>
<evidence type="ECO:0000313" key="7">
    <source>
        <dbReference type="Proteomes" id="UP000568839"/>
    </source>
</evidence>
<name>A0A841PNE0_9BACL</name>
<dbReference type="Gene3D" id="3.50.50.60">
    <property type="entry name" value="FAD/NAD(P)-binding domain"/>
    <property type="match status" value="2"/>
</dbReference>
<dbReference type="RefSeq" id="WP_343069470.1">
    <property type="nucleotide sequence ID" value="NZ_JACHHJ010000003.1"/>
</dbReference>
<reference evidence="6 7" key="1">
    <citation type="submission" date="2020-08" db="EMBL/GenBank/DDBJ databases">
        <title>Genomic Encyclopedia of Type Strains, Phase IV (KMG-IV): sequencing the most valuable type-strain genomes for metagenomic binning, comparative biology and taxonomic classification.</title>
        <authorList>
            <person name="Goeker M."/>
        </authorList>
    </citation>
    <scope>NUCLEOTIDE SEQUENCE [LARGE SCALE GENOMIC DNA]</scope>
    <source>
        <strain evidence="6 7">DSM 21769</strain>
    </source>
</reference>
<evidence type="ECO:0000256" key="4">
    <source>
        <dbReference type="ARBA" id="ARBA00023002"/>
    </source>
</evidence>
<keyword evidence="4" id="KW-0560">Oxidoreductase</keyword>